<feature type="compositionally biased region" description="Polar residues" evidence="12">
    <location>
        <begin position="124"/>
        <end position="137"/>
    </location>
</feature>
<feature type="region of interest" description="Disordered" evidence="12">
    <location>
        <begin position="97"/>
        <end position="137"/>
    </location>
</feature>
<keyword evidence="5" id="KW-0963">Cytoplasm</keyword>
<dbReference type="CDD" id="cd24122">
    <property type="entry name" value="ASKHA_NBD_PanK-II_Pank1-like"/>
    <property type="match status" value="1"/>
</dbReference>
<keyword evidence="6 14" id="KW-0808">Transferase</keyword>
<dbReference type="SUPFAM" id="SSF53067">
    <property type="entry name" value="Actin-like ATPase domain"/>
    <property type="match status" value="2"/>
</dbReference>
<protein>
    <recommendedName>
        <fullName evidence="4">pantothenate kinase</fullName>
        <ecNumber evidence="4">2.7.1.33</ecNumber>
    </recommendedName>
</protein>
<feature type="compositionally biased region" description="Basic and acidic residues" evidence="12">
    <location>
        <begin position="105"/>
        <end position="123"/>
    </location>
</feature>
<dbReference type="InterPro" id="IPR004567">
    <property type="entry name" value="Type_II_PanK"/>
</dbReference>
<evidence type="ECO:0000256" key="3">
    <source>
        <dbReference type="ARBA" id="ARBA00005225"/>
    </source>
</evidence>
<evidence type="ECO:0000256" key="6">
    <source>
        <dbReference type="ARBA" id="ARBA00022679"/>
    </source>
</evidence>
<dbReference type="OrthoDB" id="275583at2759"/>
<comment type="caution">
    <text evidence="14">The sequence shown here is derived from an EMBL/GenBank/DDBJ whole genome shotgun (WGS) entry which is preliminary data.</text>
</comment>
<dbReference type="Gene3D" id="3.30.420.40">
    <property type="match status" value="1"/>
</dbReference>
<evidence type="ECO:0000256" key="5">
    <source>
        <dbReference type="ARBA" id="ARBA00022490"/>
    </source>
</evidence>
<evidence type="ECO:0000256" key="4">
    <source>
        <dbReference type="ARBA" id="ARBA00012102"/>
    </source>
</evidence>
<evidence type="ECO:0000256" key="11">
    <source>
        <dbReference type="ARBA" id="ARBA00060870"/>
    </source>
</evidence>
<keyword evidence="13" id="KW-0472">Membrane</keyword>
<evidence type="ECO:0000256" key="2">
    <source>
        <dbReference type="ARBA" id="ARBA00004496"/>
    </source>
</evidence>
<keyword evidence="15" id="KW-1185">Reference proteome</keyword>
<evidence type="ECO:0000256" key="1">
    <source>
        <dbReference type="ARBA" id="ARBA00001206"/>
    </source>
</evidence>
<evidence type="ECO:0000313" key="14">
    <source>
        <dbReference type="EMBL" id="GAX26710.1"/>
    </source>
</evidence>
<name>A0A1Z5KK65_FISSO</name>
<reference evidence="14 15" key="1">
    <citation type="journal article" date="2015" name="Plant Cell">
        <title>Oil accumulation by the oleaginous diatom Fistulifera solaris as revealed by the genome and transcriptome.</title>
        <authorList>
            <person name="Tanaka T."/>
            <person name="Maeda Y."/>
            <person name="Veluchamy A."/>
            <person name="Tanaka M."/>
            <person name="Abida H."/>
            <person name="Marechal E."/>
            <person name="Bowler C."/>
            <person name="Muto M."/>
            <person name="Sunaga Y."/>
            <person name="Tanaka M."/>
            <person name="Yoshino T."/>
            <person name="Taniguchi T."/>
            <person name="Fukuda Y."/>
            <person name="Nemoto M."/>
            <person name="Matsumoto M."/>
            <person name="Wong P.S."/>
            <person name="Aburatani S."/>
            <person name="Fujibuchi W."/>
        </authorList>
    </citation>
    <scope>NUCLEOTIDE SEQUENCE [LARGE SCALE GENOMIC DNA]</scope>
    <source>
        <strain evidence="14 15">JPCC DA0580</strain>
    </source>
</reference>
<keyword evidence="9" id="KW-0067">ATP-binding</keyword>
<organism evidence="14 15">
    <name type="scientific">Fistulifera solaris</name>
    <name type="common">Oleaginous diatom</name>
    <dbReference type="NCBI Taxonomy" id="1519565"/>
    <lineage>
        <taxon>Eukaryota</taxon>
        <taxon>Sar</taxon>
        <taxon>Stramenopiles</taxon>
        <taxon>Ochrophyta</taxon>
        <taxon>Bacillariophyta</taxon>
        <taxon>Bacillariophyceae</taxon>
        <taxon>Bacillariophycidae</taxon>
        <taxon>Naviculales</taxon>
        <taxon>Naviculaceae</taxon>
        <taxon>Fistulifera</taxon>
    </lineage>
</organism>
<feature type="compositionally biased region" description="Basic and acidic residues" evidence="12">
    <location>
        <begin position="225"/>
        <end position="240"/>
    </location>
</feature>
<evidence type="ECO:0000256" key="8">
    <source>
        <dbReference type="ARBA" id="ARBA00022777"/>
    </source>
</evidence>
<dbReference type="GO" id="GO:0004594">
    <property type="term" value="F:pantothenate kinase activity"/>
    <property type="evidence" value="ECO:0007669"/>
    <property type="project" value="UniProtKB-EC"/>
</dbReference>
<dbReference type="AlphaFoldDB" id="A0A1Z5KK65"/>
<dbReference type="InParanoid" id="A0A1Z5KK65"/>
<dbReference type="GO" id="GO:0005829">
    <property type="term" value="C:cytosol"/>
    <property type="evidence" value="ECO:0007669"/>
    <property type="project" value="TreeGrafter"/>
</dbReference>
<dbReference type="PANTHER" id="PTHR12280:SF30">
    <property type="entry name" value="FUMBLE"/>
    <property type="match status" value="1"/>
</dbReference>
<dbReference type="Pfam" id="PF03630">
    <property type="entry name" value="Fumble"/>
    <property type="match status" value="1"/>
</dbReference>
<dbReference type="GO" id="GO:0015937">
    <property type="term" value="P:coenzyme A biosynthetic process"/>
    <property type="evidence" value="ECO:0007669"/>
    <property type="project" value="UniProtKB-KW"/>
</dbReference>
<accession>A0A1Z5KK65</accession>
<dbReference type="Gene3D" id="3.30.420.510">
    <property type="match status" value="2"/>
</dbReference>
<keyword evidence="7" id="KW-0547">Nucleotide-binding</keyword>
<dbReference type="InterPro" id="IPR043129">
    <property type="entry name" value="ATPase_NBD"/>
</dbReference>
<feature type="transmembrane region" description="Helical" evidence="13">
    <location>
        <begin position="12"/>
        <end position="32"/>
    </location>
</feature>
<evidence type="ECO:0000256" key="10">
    <source>
        <dbReference type="ARBA" id="ARBA00022993"/>
    </source>
</evidence>
<dbReference type="FunFam" id="3.30.420.40:FF:000025">
    <property type="entry name" value="pantothenate kinase 2, mitochondrial"/>
    <property type="match status" value="1"/>
</dbReference>
<feature type="region of interest" description="Disordered" evidence="12">
    <location>
        <begin position="276"/>
        <end position="319"/>
    </location>
</feature>
<comment type="similarity">
    <text evidence="11">Belongs to the type II pantothenate kinase family.</text>
</comment>
<keyword evidence="10" id="KW-0173">Coenzyme A biosynthesis</keyword>
<dbReference type="PANTHER" id="PTHR12280">
    <property type="entry name" value="PANTOTHENATE KINASE"/>
    <property type="match status" value="1"/>
</dbReference>
<keyword evidence="13" id="KW-0812">Transmembrane</keyword>
<feature type="compositionally biased region" description="Low complexity" evidence="12">
    <location>
        <begin position="466"/>
        <end position="478"/>
    </location>
</feature>
<proteinExistence type="inferred from homology"/>
<comment type="pathway">
    <text evidence="3">Cofactor biosynthesis; coenzyme A biosynthesis; CoA from (R)-pantothenate: step 1/5.</text>
</comment>
<comment type="subcellular location">
    <subcellularLocation>
        <location evidence="2">Cytoplasm</location>
    </subcellularLocation>
</comment>
<dbReference type="Proteomes" id="UP000198406">
    <property type="component" value="Unassembled WGS sequence"/>
</dbReference>
<evidence type="ECO:0000256" key="7">
    <source>
        <dbReference type="ARBA" id="ARBA00022741"/>
    </source>
</evidence>
<evidence type="ECO:0000256" key="13">
    <source>
        <dbReference type="SAM" id="Phobius"/>
    </source>
</evidence>
<feature type="region of interest" description="Disordered" evidence="12">
    <location>
        <begin position="464"/>
        <end position="484"/>
    </location>
</feature>
<dbReference type="EMBL" id="BDSP01000251">
    <property type="protein sequence ID" value="GAX26710.1"/>
    <property type="molecule type" value="Genomic_DNA"/>
</dbReference>
<comment type="catalytic activity">
    <reaction evidence="1">
        <text>(R)-pantothenate + ATP = (R)-4'-phosphopantothenate + ADP + H(+)</text>
        <dbReference type="Rhea" id="RHEA:16373"/>
        <dbReference type="ChEBI" id="CHEBI:10986"/>
        <dbReference type="ChEBI" id="CHEBI:15378"/>
        <dbReference type="ChEBI" id="CHEBI:29032"/>
        <dbReference type="ChEBI" id="CHEBI:30616"/>
        <dbReference type="ChEBI" id="CHEBI:456216"/>
        <dbReference type="EC" id="2.7.1.33"/>
    </reaction>
</comment>
<evidence type="ECO:0000313" key="15">
    <source>
        <dbReference type="Proteomes" id="UP000198406"/>
    </source>
</evidence>
<keyword evidence="8 14" id="KW-0418">Kinase</keyword>
<evidence type="ECO:0000256" key="9">
    <source>
        <dbReference type="ARBA" id="ARBA00022840"/>
    </source>
</evidence>
<gene>
    <name evidence="14" type="ORF">FisN_2Hh343</name>
</gene>
<keyword evidence="13" id="KW-1133">Transmembrane helix</keyword>
<dbReference type="GO" id="GO:0005634">
    <property type="term" value="C:nucleus"/>
    <property type="evidence" value="ECO:0007669"/>
    <property type="project" value="TreeGrafter"/>
</dbReference>
<dbReference type="EC" id="2.7.1.33" evidence="4"/>
<dbReference type="GO" id="GO:0005524">
    <property type="term" value="F:ATP binding"/>
    <property type="evidence" value="ECO:0007669"/>
    <property type="project" value="UniProtKB-KW"/>
</dbReference>
<sequence>MDRFSRTTDGRNWLLVASFFGGVLSSSLVWYLSTLKSHGDENSRALFFLKGAMNMDDIRESLEELKNILNDLPVSFDDLKHRIGELPAFKKRRPWPWDRRKRKKTQDSVEGKHGEEGSHHSSADKQNSFNGSSPASPSLKSDFCIGSIFGMDVGGTLAKLVYFEQRAPVNSTTDSIGHRDRLYRNAASAQTVFMARQGLQSGQTAPNFTLRPLRQSSLVDLESNVDRERHWSDEKRRKSEIAISSPKRNTPSKASSDDLLHLKWMRQQSEPDNLQAYADSVDNPPLPKSTSFTDNALDDLDHDMHKNQSQPTNSMRRSRSMLDFSRDRAEALDQFYSFARRLDSYREGVKDDKLSFYSRELQGEFHFVHFETRRMQQAMDLIRTNNLHLNIKKMGATGGGAHKFAAEWEKELGIIMHKEDELDSLVAGMQFVLRTVVGECYSFRPATDTSSTSSVNLSRATSFRNEPSSSFESESELSLTKGTSVNGQEVEGVFIPETPPLAVDEWWWSRKVRRDTVSSSETYPYLLVSIGTGVSILRVDGPRKYERISGSTIGGGTYWGLIRLLTDIEDFDDVMRMVANGDPTKVDMMVGDIYGDKSDALEKLGLPANLVASSFGKLVAKEDPASGLKQEDLARALLMMITNNIGQVAYLNAKLSKTKRIYFIGNFLRQNKISQRRLSYAIDYWSKGEMEALFLEHEGYFGALGAFLLSQNVNEPSDAEEKAGRTEVFFKPASSEEKKMTRRPSL</sequence>
<evidence type="ECO:0000256" key="12">
    <source>
        <dbReference type="SAM" id="MobiDB-lite"/>
    </source>
</evidence>
<feature type="region of interest" description="Disordered" evidence="12">
    <location>
        <begin position="225"/>
        <end position="256"/>
    </location>
</feature>